<name>M7B3W3_CHEMY</name>
<evidence type="ECO:0000313" key="2">
    <source>
        <dbReference type="Proteomes" id="UP000031443"/>
    </source>
</evidence>
<protein>
    <submittedName>
        <fullName evidence="1">Uncharacterized protein</fullName>
    </submittedName>
</protein>
<dbReference type="AlphaFoldDB" id="M7B3W3"/>
<accession>M7B3W3</accession>
<gene>
    <name evidence="1" type="ORF">UY3_16115</name>
</gene>
<evidence type="ECO:0000313" key="1">
    <source>
        <dbReference type="EMBL" id="EMP26798.1"/>
    </source>
</evidence>
<keyword evidence="2" id="KW-1185">Reference proteome</keyword>
<organism evidence="1 2">
    <name type="scientific">Chelonia mydas</name>
    <name type="common">Green sea-turtle</name>
    <name type="synonym">Chelonia agassizi</name>
    <dbReference type="NCBI Taxonomy" id="8469"/>
    <lineage>
        <taxon>Eukaryota</taxon>
        <taxon>Metazoa</taxon>
        <taxon>Chordata</taxon>
        <taxon>Craniata</taxon>
        <taxon>Vertebrata</taxon>
        <taxon>Euteleostomi</taxon>
        <taxon>Archelosauria</taxon>
        <taxon>Testudinata</taxon>
        <taxon>Testudines</taxon>
        <taxon>Cryptodira</taxon>
        <taxon>Durocryptodira</taxon>
        <taxon>Americhelydia</taxon>
        <taxon>Chelonioidea</taxon>
        <taxon>Cheloniidae</taxon>
        <taxon>Chelonia</taxon>
    </lineage>
</organism>
<sequence>MPLQLAASSSEESAAELTPSLDLLLPCNFTHKGWLYQFCHSKQLPPNCRRHNSSGAAAELPPHPEERRGCYRIPAAGHGLPPHSECHPKHLLGKLVPGAGPVH</sequence>
<dbReference type="EMBL" id="KB576331">
    <property type="protein sequence ID" value="EMP26798.1"/>
    <property type="molecule type" value="Genomic_DNA"/>
</dbReference>
<proteinExistence type="predicted"/>
<dbReference type="Proteomes" id="UP000031443">
    <property type="component" value="Unassembled WGS sequence"/>
</dbReference>
<reference evidence="2" key="1">
    <citation type="journal article" date="2013" name="Nat. Genet.">
        <title>The draft genomes of soft-shell turtle and green sea turtle yield insights into the development and evolution of the turtle-specific body plan.</title>
        <authorList>
            <person name="Wang Z."/>
            <person name="Pascual-Anaya J."/>
            <person name="Zadissa A."/>
            <person name="Li W."/>
            <person name="Niimura Y."/>
            <person name="Huang Z."/>
            <person name="Li C."/>
            <person name="White S."/>
            <person name="Xiong Z."/>
            <person name="Fang D."/>
            <person name="Wang B."/>
            <person name="Ming Y."/>
            <person name="Chen Y."/>
            <person name="Zheng Y."/>
            <person name="Kuraku S."/>
            <person name="Pignatelli M."/>
            <person name="Herrero J."/>
            <person name="Beal K."/>
            <person name="Nozawa M."/>
            <person name="Li Q."/>
            <person name="Wang J."/>
            <person name="Zhang H."/>
            <person name="Yu L."/>
            <person name="Shigenobu S."/>
            <person name="Wang J."/>
            <person name="Liu J."/>
            <person name="Flicek P."/>
            <person name="Searle S."/>
            <person name="Wang J."/>
            <person name="Kuratani S."/>
            <person name="Yin Y."/>
            <person name="Aken B."/>
            <person name="Zhang G."/>
            <person name="Irie N."/>
        </authorList>
    </citation>
    <scope>NUCLEOTIDE SEQUENCE [LARGE SCALE GENOMIC DNA]</scope>
</reference>